<dbReference type="RefSeq" id="WP_345637264.1">
    <property type="nucleotide sequence ID" value="NZ_BAABJQ010000032.1"/>
</dbReference>
<dbReference type="SUPFAM" id="SSF75005">
    <property type="entry name" value="Arabinanase/levansucrase/invertase"/>
    <property type="match status" value="2"/>
</dbReference>
<dbReference type="Proteomes" id="UP001501570">
    <property type="component" value="Unassembled WGS sequence"/>
</dbReference>
<evidence type="ECO:0000256" key="6">
    <source>
        <dbReference type="SAM" id="MobiDB-lite"/>
    </source>
</evidence>
<protein>
    <recommendedName>
        <fullName evidence="7">HYR domain-containing protein</fullName>
    </recommendedName>
</protein>
<organism evidence="8 9">
    <name type="scientific">Rugosimonospora acidiphila</name>
    <dbReference type="NCBI Taxonomy" id="556531"/>
    <lineage>
        <taxon>Bacteria</taxon>
        <taxon>Bacillati</taxon>
        <taxon>Actinomycetota</taxon>
        <taxon>Actinomycetes</taxon>
        <taxon>Micromonosporales</taxon>
        <taxon>Micromonosporaceae</taxon>
        <taxon>Rugosimonospora</taxon>
    </lineage>
</organism>
<dbReference type="EMBL" id="BAABJQ010000032">
    <property type="protein sequence ID" value="GAA5198164.1"/>
    <property type="molecule type" value="Genomic_DNA"/>
</dbReference>
<evidence type="ECO:0000256" key="4">
    <source>
        <dbReference type="ARBA" id="ARBA00022801"/>
    </source>
</evidence>
<keyword evidence="4" id="KW-0378">Hydrolase</keyword>
<evidence type="ECO:0000313" key="9">
    <source>
        <dbReference type="Proteomes" id="UP001501570"/>
    </source>
</evidence>
<evidence type="ECO:0000256" key="3">
    <source>
        <dbReference type="ARBA" id="ARBA00022737"/>
    </source>
</evidence>
<dbReference type="InterPro" id="IPR003410">
    <property type="entry name" value="HYR_dom"/>
</dbReference>
<dbReference type="Pfam" id="PF02494">
    <property type="entry name" value="HYR"/>
    <property type="match status" value="2"/>
</dbReference>
<accession>A0ABP9SNB6</accession>
<dbReference type="InterPro" id="IPR006710">
    <property type="entry name" value="Glyco_hydro_43"/>
</dbReference>
<comment type="caution">
    <text evidence="8">The sequence shown here is derived from an EMBL/GenBank/DDBJ whole genome shotgun (WGS) entry which is preliminary data.</text>
</comment>
<feature type="domain" description="HYR" evidence="7">
    <location>
        <begin position="791"/>
        <end position="871"/>
    </location>
</feature>
<feature type="domain" description="HYR" evidence="7">
    <location>
        <begin position="345"/>
        <end position="427"/>
    </location>
</feature>
<dbReference type="PANTHER" id="PTHR43301">
    <property type="entry name" value="ARABINAN ENDO-1,5-ALPHA-L-ARABINOSIDASE"/>
    <property type="match status" value="1"/>
</dbReference>
<sequence>MPATAEAHGAPNPYPLSLNSLNVQNPFVFADPKTRTYYLYAQSPDPSNTGIVVYRSKNLKSWSAPATAYTVPSGAWNADEPATAPEVAAYHGKYYLFTTLHNSGDIIEHGGTSNRFVDTSPEATIVAVSDSPAGPFADVNPKSPPTDLSLMTMDGTLYVDPDGVPYLVYAHDWVQKIDGTLEAVQLDSSDLSSAAGTQFFLFKGSDAAFYQDRNFGSDDPTYNAANTDQLSPFKVYDPQVTSLPDGGLVMLWTTQKQGQYVEMQAVSRTGNIRGPWEQEQALLTGDKGGAMSFETFDGTRMLLAQDNMTGGSGHIELYNASLTATGFQLDQHRADLDGVRSISLRDTTPPDIYVPSTRVVTTSSARATSASVHFVAYARDDRDGWVPVTYSTRPDSSFKLGRTTVTVHAKDSAGNRSSESFVVQVQRPSSSTTAAQPKATDPTALATSFPLTMPQMTLHDPYILPDETSHTYFLYTANSSSTSGDPAHGIMAYQSKDLIHWSVPKVVYTVPTSPDAWNDSESPWAPEVHLYDGKYYLFTTLHNPSDITDPSQPGPDSTRWIATYRRASILAVADSPVGPFVDMNVKAPLTDPTFDTLDGTLYVDPTGKPYLVFANEWLQKLDGTIDALPLSNDLSTATGEPIFMWKSSDAPWYKDPLYGGRYTTVTDDKQLSAKQLTGDVTDGPELYTTPDGSLVSMWATYRDDTYIETQAISRTGNIAGPWEQLPPLVWGDKGHGMVFQDFNGDMHMIMHNHMSSGTPRGEIYDMQLTNDGFKVLAHREDLDGVAGVDITDNLAPKIYVPSTRVVNTSSRTGAAVSYFAEATDDRDGAVAVQYSKSPGSRFPVGRSTVTVTARDAAGNVSHASFDVVVKRTSPAPGGGNGHSPGR</sequence>
<keyword evidence="3" id="KW-0677">Repeat</keyword>
<dbReference type="InterPro" id="IPR050727">
    <property type="entry name" value="GH43_arabinanases"/>
</dbReference>
<comment type="pathway">
    <text evidence="1">Glycan metabolism; L-arabinan degradation.</text>
</comment>
<evidence type="ECO:0000256" key="5">
    <source>
        <dbReference type="ARBA" id="ARBA00023295"/>
    </source>
</evidence>
<keyword evidence="9" id="KW-1185">Reference proteome</keyword>
<name>A0ABP9SNB6_9ACTN</name>
<proteinExistence type="inferred from homology"/>
<evidence type="ECO:0000256" key="2">
    <source>
        <dbReference type="ARBA" id="ARBA00009865"/>
    </source>
</evidence>
<evidence type="ECO:0000256" key="1">
    <source>
        <dbReference type="ARBA" id="ARBA00004834"/>
    </source>
</evidence>
<dbReference type="Pfam" id="PF04616">
    <property type="entry name" value="Glyco_hydro_43"/>
    <property type="match status" value="2"/>
</dbReference>
<reference evidence="9" key="1">
    <citation type="journal article" date="2019" name="Int. J. Syst. Evol. Microbiol.">
        <title>The Global Catalogue of Microorganisms (GCM) 10K type strain sequencing project: providing services to taxonomists for standard genome sequencing and annotation.</title>
        <authorList>
            <consortium name="The Broad Institute Genomics Platform"/>
            <consortium name="The Broad Institute Genome Sequencing Center for Infectious Disease"/>
            <person name="Wu L."/>
            <person name="Ma J."/>
        </authorList>
    </citation>
    <scope>NUCLEOTIDE SEQUENCE [LARGE SCALE GENOMIC DNA]</scope>
    <source>
        <strain evidence="9">JCM 18304</strain>
    </source>
</reference>
<dbReference type="Gene3D" id="2.115.10.20">
    <property type="entry name" value="Glycosyl hydrolase domain, family 43"/>
    <property type="match status" value="2"/>
</dbReference>
<keyword evidence="5" id="KW-0326">Glycosidase</keyword>
<evidence type="ECO:0000313" key="8">
    <source>
        <dbReference type="EMBL" id="GAA5198164.1"/>
    </source>
</evidence>
<dbReference type="PANTHER" id="PTHR43301:SF3">
    <property type="entry name" value="ARABINAN ENDO-1,5-ALPHA-L-ARABINOSIDASE A-RELATED"/>
    <property type="match status" value="1"/>
</dbReference>
<evidence type="ECO:0000259" key="7">
    <source>
        <dbReference type="PROSITE" id="PS50825"/>
    </source>
</evidence>
<dbReference type="InterPro" id="IPR023296">
    <property type="entry name" value="Glyco_hydro_beta-prop_sf"/>
</dbReference>
<feature type="compositionally biased region" description="Polar residues" evidence="6">
    <location>
        <begin position="414"/>
        <end position="435"/>
    </location>
</feature>
<comment type="similarity">
    <text evidence="2">Belongs to the glycosyl hydrolase 43 family.</text>
</comment>
<dbReference type="CDD" id="cd08981">
    <property type="entry name" value="GH43_Bt1873-like"/>
    <property type="match status" value="1"/>
</dbReference>
<dbReference type="PROSITE" id="PS50825">
    <property type="entry name" value="HYR"/>
    <property type="match status" value="2"/>
</dbReference>
<feature type="region of interest" description="Disordered" evidence="6">
    <location>
        <begin position="409"/>
        <end position="442"/>
    </location>
</feature>
<gene>
    <name evidence="8" type="ORF">GCM10023322_70920</name>
</gene>